<feature type="chain" id="PRO_5045661178" description="EF-hand domain-containing protein" evidence="2">
    <location>
        <begin position="24"/>
        <end position="100"/>
    </location>
</feature>
<feature type="region of interest" description="Disordered" evidence="1">
    <location>
        <begin position="71"/>
        <end position="100"/>
    </location>
</feature>
<feature type="compositionally biased region" description="Basic and acidic residues" evidence="1">
    <location>
        <begin position="71"/>
        <end position="85"/>
    </location>
</feature>
<proteinExistence type="predicted"/>
<evidence type="ECO:0000313" key="5">
    <source>
        <dbReference type="Proteomes" id="UP001056681"/>
    </source>
</evidence>
<evidence type="ECO:0000313" key="4">
    <source>
        <dbReference type="EMBL" id="URL57396.1"/>
    </source>
</evidence>
<dbReference type="Proteomes" id="UP001056681">
    <property type="component" value="Chromosome"/>
</dbReference>
<reference evidence="4" key="1">
    <citation type="submission" date="2020-10" db="EMBL/GenBank/DDBJ databases">
        <title>Whole-genome sequence of Luteibacter sp. EIF3.</title>
        <authorList>
            <person name="Friedrich I."/>
            <person name="Hertel R."/>
            <person name="Daniel R."/>
        </authorList>
    </citation>
    <scope>NUCLEOTIDE SEQUENCE</scope>
    <source>
        <strain evidence="4">EIF3</strain>
    </source>
</reference>
<keyword evidence="5" id="KW-1185">Reference proteome</keyword>
<dbReference type="RefSeq" id="WP_072321515.1">
    <property type="nucleotide sequence ID" value="NZ_CP063231.1"/>
</dbReference>
<organism evidence="4 5">
    <name type="scientific">Luteibacter flocculans</name>
    <dbReference type="NCBI Taxonomy" id="2780091"/>
    <lineage>
        <taxon>Bacteria</taxon>
        <taxon>Pseudomonadati</taxon>
        <taxon>Pseudomonadota</taxon>
        <taxon>Gammaproteobacteria</taxon>
        <taxon>Lysobacterales</taxon>
        <taxon>Rhodanobacteraceae</taxon>
        <taxon>Luteibacter</taxon>
    </lineage>
</organism>
<evidence type="ECO:0000256" key="1">
    <source>
        <dbReference type="SAM" id="MobiDB-lite"/>
    </source>
</evidence>
<sequence length="100" mass="10795">MKHSRSFVTFALLGTLVSGAALAHGIAPQDASGDSGAPAFSDISKDGKSIKRSDIPKDVDALKELRAHFPEADLNHDGRVDKSEYDAYINKNSQRPQSQQ</sequence>
<evidence type="ECO:0000259" key="3">
    <source>
        <dbReference type="PROSITE" id="PS50222"/>
    </source>
</evidence>
<protein>
    <recommendedName>
        <fullName evidence="3">EF-hand domain-containing protein</fullName>
    </recommendedName>
</protein>
<dbReference type="PROSITE" id="PS50222">
    <property type="entry name" value="EF_HAND_2"/>
    <property type="match status" value="1"/>
</dbReference>
<accession>A0ABY4SYM2</accession>
<gene>
    <name evidence="4" type="ORF">IM816_12200</name>
</gene>
<name>A0ABY4SYM2_9GAMM</name>
<feature type="compositionally biased region" description="Basic and acidic residues" evidence="1">
    <location>
        <begin position="43"/>
        <end position="55"/>
    </location>
</feature>
<dbReference type="InterPro" id="IPR018247">
    <property type="entry name" value="EF_Hand_1_Ca_BS"/>
</dbReference>
<keyword evidence="2" id="KW-0732">Signal</keyword>
<dbReference type="EMBL" id="CP063231">
    <property type="protein sequence ID" value="URL57396.1"/>
    <property type="molecule type" value="Genomic_DNA"/>
</dbReference>
<feature type="compositionally biased region" description="Polar residues" evidence="1">
    <location>
        <begin position="90"/>
        <end position="100"/>
    </location>
</feature>
<feature type="signal peptide" evidence="2">
    <location>
        <begin position="1"/>
        <end position="23"/>
    </location>
</feature>
<feature type="region of interest" description="Disordered" evidence="1">
    <location>
        <begin position="26"/>
        <end position="55"/>
    </location>
</feature>
<dbReference type="PROSITE" id="PS00018">
    <property type="entry name" value="EF_HAND_1"/>
    <property type="match status" value="1"/>
</dbReference>
<dbReference type="InterPro" id="IPR002048">
    <property type="entry name" value="EF_hand_dom"/>
</dbReference>
<evidence type="ECO:0000256" key="2">
    <source>
        <dbReference type="SAM" id="SignalP"/>
    </source>
</evidence>
<feature type="domain" description="EF-hand" evidence="3">
    <location>
        <begin position="60"/>
        <end position="95"/>
    </location>
</feature>